<dbReference type="Proteomes" id="UP000001194">
    <property type="component" value="Unassembled WGS sequence"/>
</dbReference>
<accession>B0E3A9</accession>
<protein>
    <submittedName>
        <fullName evidence="2">Predicted protein</fullName>
    </submittedName>
</protein>
<dbReference type="STRING" id="486041.B0E3A9"/>
<dbReference type="KEGG" id="lbc:LACBIDRAFT_298339"/>
<dbReference type="InParanoid" id="B0E3A9"/>
<evidence type="ECO:0000256" key="1">
    <source>
        <dbReference type="SAM" id="MobiDB-lite"/>
    </source>
</evidence>
<dbReference type="AlphaFoldDB" id="B0E3A9"/>
<organism evidence="3">
    <name type="scientific">Laccaria bicolor (strain S238N-H82 / ATCC MYA-4686)</name>
    <name type="common">Bicoloured deceiver</name>
    <name type="synonym">Laccaria laccata var. bicolor</name>
    <dbReference type="NCBI Taxonomy" id="486041"/>
    <lineage>
        <taxon>Eukaryota</taxon>
        <taxon>Fungi</taxon>
        <taxon>Dikarya</taxon>
        <taxon>Basidiomycota</taxon>
        <taxon>Agaricomycotina</taxon>
        <taxon>Agaricomycetes</taxon>
        <taxon>Agaricomycetidae</taxon>
        <taxon>Agaricales</taxon>
        <taxon>Agaricineae</taxon>
        <taxon>Hydnangiaceae</taxon>
        <taxon>Laccaria</taxon>
    </lineage>
</organism>
<dbReference type="RefSeq" id="XP_001890677.1">
    <property type="nucleotide sequence ID" value="XM_001890642.1"/>
</dbReference>
<dbReference type="HOGENOM" id="CLU_1555525_0_0_1"/>
<name>B0E3A9_LACBS</name>
<proteinExistence type="predicted"/>
<evidence type="ECO:0000313" key="2">
    <source>
        <dbReference type="EMBL" id="EDQ98664.1"/>
    </source>
</evidence>
<keyword evidence="3" id="KW-1185">Reference proteome</keyword>
<feature type="region of interest" description="Disordered" evidence="1">
    <location>
        <begin position="29"/>
        <end position="66"/>
    </location>
</feature>
<dbReference type="GeneID" id="6086337"/>
<reference evidence="2 3" key="1">
    <citation type="journal article" date="2008" name="Nature">
        <title>The genome of Laccaria bicolor provides insights into mycorrhizal symbiosis.</title>
        <authorList>
            <person name="Martin F."/>
            <person name="Aerts A."/>
            <person name="Ahren D."/>
            <person name="Brun A."/>
            <person name="Danchin E.G.J."/>
            <person name="Duchaussoy F."/>
            <person name="Gibon J."/>
            <person name="Kohler A."/>
            <person name="Lindquist E."/>
            <person name="Pereda V."/>
            <person name="Salamov A."/>
            <person name="Shapiro H.J."/>
            <person name="Wuyts J."/>
            <person name="Blaudez D."/>
            <person name="Buee M."/>
            <person name="Brokstein P."/>
            <person name="Canbaeck B."/>
            <person name="Cohen D."/>
            <person name="Courty P.E."/>
            <person name="Coutinho P.M."/>
            <person name="Delaruelle C."/>
            <person name="Detter J.C."/>
            <person name="Deveau A."/>
            <person name="DiFazio S."/>
            <person name="Duplessis S."/>
            <person name="Fraissinet-Tachet L."/>
            <person name="Lucic E."/>
            <person name="Frey-Klett P."/>
            <person name="Fourrey C."/>
            <person name="Feussner I."/>
            <person name="Gay G."/>
            <person name="Grimwood J."/>
            <person name="Hoegger P.J."/>
            <person name="Jain P."/>
            <person name="Kilaru S."/>
            <person name="Labbe J."/>
            <person name="Lin Y.C."/>
            <person name="Legue V."/>
            <person name="Le Tacon F."/>
            <person name="Marmeisse R."/>
            <person name="Melayah D."/>
            <person name="Montanini B."/>
            <person name="Muratet M."/>
            <person name="Nehls U."/>
            <person name="Niculita-Hirzel H."/>
            <person name="Oudot-Le Secq M.P."/>
            <person name="Peter M."/>
            <person name="Quesneville H."/>
            <person name="Rajashekar B."/>
            <person name="Reich M."/>
            <person name="Rouhier N."/>
            <person name="Schmutz J."/>
            <person name="Yin T."/>
            <person name="Chalot M."/>
            <person name="Henrissat B."/>
            <person name="Kuees U."/>
            <person name="Lucas S."/>
            <person name="Van de Peer Y."/>
            <person name="Podila G.K."/>
            <person name="Polle A."/>
            <person name="Pukkila P.J."/>
            <person name="Richardson P.M."/>
            <person name="Rouze P."/>
            <person name="Sanders I.R."/>
            <person name="Stajich J.E."/>
            <person name="Tunlid A."/>
            <person name="Tuskan G."/>
            <person name="Grigoriev I.V."/>
        </authorList>
    </citation>
    <scope>NUCLEOTIDE SEQUENCE [LARGE SCALE GENOMIC DNA]</scope>
    <source>
        <strain evidence="3">S238N-H82 / ATCC MYA-4686</strain>
    </source>
</reference>
<sequence length="172" mass="18411">MGYAIRITTRAAEEVSGADKPPGIVAAKASRAKVGLRSESGEGELRAQPKSGKMVPQGGGRALEGSSTSPYAARCCLRVVSLLPLSERGRSIIIPNGSARIEEGAEITILNFATDLFPPAELGLASQADVYLRACSPILWVRRIHTSFLHPLIISGWLLWARRPQPEDGHTS</sequence>
<evidence type="ECO:0000313" key="3">
    <source>
        <dbReference type="Proteomes" id="UP000001194"/>
    </source>
</evidence>
<gene>
    <name evidence="2" type="ORF">LACBIDRAFT_298339</name>
</gene>
<dbReference type="OrthoDB" id="5541786at2759"/>
<dbReference type="EMBL" id="DS547223">
    <property type="protein sequence ID" value="EDQ98664.1"/>
    <property type="molecule type" value="Genomic_DNA"/>
</dbReference>